<gene>
    <name evidence="2" type="ORF">NC998_18900</name>
</gene>
<dbReference type="EMBL" id="JAMPKM010000012">
    <property type="protein sequence ID" value="MEP0819173.1"/>
    <property type="molecule type" value="Genomic_DNA"/>
</dbReference>
<dbReference type="InterPro" id="IPR016181">
    <property type="entry name" value="Acyl_CoA_acyltransferase"/>
</dbReference>
<keyword evidence="3" id="KW-1185">Reference proteome</keyword>
<evidence type="ECO:0000259" key="1">
    <source>
        <dbReference type="PROSITE" id="PS51186"/>
    </source>
</evidence>
<accession>A0ABV0JD18</accession>
<feature type="domain" description="N-acetyltransferase" evidence="1">
    <location>
        <begin position="1"/>
        <end position="149"/>
    </location>
</feature>
<dbReference type="PANTHER" id="PTHR43617">
    <property type="entry name" value="L-AMINO ACID N-ACETYLTRANSFERASE"/>
    <property type="match status" value="1"/>
</dbReference>
<comment type="caution">
    <text evidence="2">The sequence shown here is derived from an EMBL/GenBank/DDBJ whole genome shotgun (WGS) entry which is preliminary data.</text>
</comment>
<dbReference type="CDD" id="cd04301">
    <property type="entry name" value="NAT_SF"/>
    <property type="match status" value="1"/>
</dbReference>
<dbReference type="RefSeq" id="WP_190432301.1">
    <property type="nucleotide sequence ID" value="NZ_JAMPKM010000012.1"/>
</dbReference>
<reference evidence="2 3" key="1">
    <citation type="submission" date="2022-04" db="EMBL/GenBank/DDBJ databases">
        <title>Positive selection, recombination, and allopatry shape intraspecific diversity of widespread and dominant cyanobacteria.</title>
        <authorList>
            <person name="Wei J."/>
            <person name="Shu W."/>
            <person name="Hu C."/>
        </authorList>
    </citation>
    <scope>NUCLEOTIDE SEQUENCE [LARGE SCALE GENOMIC DNA]</scope>
    <source>
        <strain evidence="2 3">GB2-A4</strain>
    </source>
</reference>
<dbReference type="Gene3D" id="3.40.630.30">
    <property type="match status" value="1"/>
</dbReference>
<dbReference type="Proteomes" id="UP001464891">
    <property type="component" value="Unassembled WGS sequence"/>
</dbReference>
<evidence type="ECO:0000313" key="2">
    <source>
        <dbReference type="EMBL" id="MEP0819173.1"/>
    </source>
</evidence>
<dbReference type="InterPro" id="IPR000182">
    <property type="entry name" value="GNAT_dom"/>
</dbReference>
<name>A0ABV0JD18_9CYAN</name>
<organism evidence="2 3">
    <name type="scientific">Trichocoleus desertorum GB2-A4</name>
    <dbReference type="NCBI Taxonomy" id="2933944"/>
    <lineage>
        <taxon>Bacteria</taxon>
        <taxon>Bacillati</taxon>
        <taxon>Cyanobacteriota</taxon>
        <taxon>Cyanophyceae</taxon>
        <taxon>Leptolyngbyales</taxon>
        <taxon>Trichocoleusaceae</taxon>
        <taxon>Trichocoleus</taxon>
    </lineage>
</organism>
<dbReference type="SUPFAM" id="SSF55729">
    <property type="entry name" value="Acyl-CoA N-acyltransferases (Nat)"/>
    <property type="match status" value="1"/>
</dbReference>
<dbReference type="InterPro" id="IPR050276">
    <property type="entry name" value="MshD_Acetyltransferase"/>
</dbReference>
<protein>
    <submittedName>
        <fullName evidence="2">N-acetyltransferase</fullName>
    </submittedName>
</protein>
<dbReference type="PANTHER" id="PTHR43617:SF2">
    <property type="entry name" value="UPF0039 PROTEIN SLL0451"/>
    <property type="match status" value="1"/>
</dbReference>
<proteinExistence type="predicted"/>
<sequence>MQIRVETPKDYPAIADLLLAAFEQGDEARLVEKIRLSDRYIPELALVAEKEGVVVGHILFSYIDLVGAETLPVLGLAPLAVHPQYQRQGIGSALVQAGMAKAEERGEAIAIVLGHPPFYSRFGFEPSVAYGIESPFPVSAEFFMVTFLQPKRQGYAGKVIYPSAFEGL</sequence>
<evidence type="ECO:0000313" key="3">
    <source>
        <dbReference type="Proteomes" id="UP001464891"/>
    </source>
</evidence>
<dbReference type="PROSITE" id="PS51186">
    <property type="entry name" value="GNAT"/>
    <property type="match status" value="1"/>
</dbReference>
<dbReference type="Pfam" id="PF13527">
    <property type="entry name" value="Acetyltransf_9"/>
    <property type="match status" value="1"/>
</dbReference>